<evidence type="ECO:0000259" key="8">
    <source>
        <dbReference type="Pfam" id="PF14322"/>
    </source>
</evidence>
<keyword evidence="5" id="KW-0998">Cell outer membrane</keyword>
<dbReference type="SUPFAM" id="SSF48452">
    <property type="entry name" value="TPR-like"/>
    <property type="match status" value="1"/>
</dbReference>
<keyword evidence="10" id="KW-1185">Reference proteome</keyword>
<evidence type="ECO:0000256" key="1">
    <source>
        <dbReference type="ARBA" id="ARBA00004442"/>
    </source>
</evidence>
<evidence type="ECO:0000313" key="10">
    <source>
        <dbReference type="Proteomes" id="UP000616201"/>
    </source>
</evidence>
<organism evidence="9 10">
    <name type="scientific">Sphingobacterium hungaricum</name>
    <dbReference type="NCBI Taxonomy" id="2082723"/>
    <lineage>
        <taxon>Bacteria</taxon>
        <taxon>Pseudomonadati</taxon>
        <taxon>Bacteroidota</taxon>
        <taxon>Sphingobacteriia</taxon>
        <taxon>Sphingobacteriales</taxon>
        <taxon>Sphingobacteriaceae</taxon>
        <taxon>Sphingobacterium</taxon>
    </lineage>
</organism>
<keyword evidence="3 6" id="KW-0732">Signal</keyword>
<dbReference type="InterPro" id="IPR011990">
    <property type="entry name" value="TPR-like_helical_dom_sf"/>
</dbReference>
<dbReference type="Proteomes" id="UP000616201">
    <property type="component" value="Unassembled WGS sequence"/>
</dbReference>
<dbReference type="Gene3D" id="1.25.40.390">
    <property type="match status" value="1"/>
</dbReference>
<evidence type="ECO:0000256" key="5">
    <source>
        <dbReference type="ARBA" id="ARBA00023237"/>
    </source>
</evidence>
<evidence type="ECO:0000256" key="4">
    <source>
        <dbReference type="ARBA" id="ARBA00023136"/>
    </source>
</evidence>
<reference evidence="9" key="1">
    <citation type="submission" date="2018-02" db="EMBL/GenBank/DDBJ databases">
        <authorList>
            <person name="Vasarhelyi B.M."/>
            <person name="Deshmukh S."/>
            <person name="Balint B."/>
            <person name="Kukolya J."/>
        </authorList>
    </citation>
    <scope>NUCLEOTIDE SEQUENCE</scope>
    <source>
        <strain evidence="9">KB22</strain>
    </source>
</reference>
<sequence length="566" mass="62679">MKKLNILASIITFICLASCSKDFLMLNPQGQLSADQLANAEGIEGNLIAAYGIMNGNVNGTWGNYASAPSQWVFGEMASDNAHKGTEPTDQPNMNNIEAYTNISTDDNIATMWRVYYEGVLRCNSTLRLLAADQAGPKEVTAERASQIQGEARMLRAHYYFYLWRVFRNIPYVDENTSTEDAKITPNNTDVVPMIIADLEFAIENLPADKINGEAGRMDSNIAKAYLGKVFLYQKQYSEALTLFNEVMAGKDIVSMPFENNFDVLNEDGPEALLVSKHAINSNGSGDNANVGDMLSGLYGTSPVGCCGFYQPTIELVNAFKVGADGLPFLDGSYKTNPYISDIGAGANYILDSTLHFDPRLDYTVGRRGVMYLDYGVMPGNDWIRDAAYGGPFVGMKTMIPQGLFGAHAAAGENYLTGLDVNIIRLADVILMAAECEIELNNLERARTLVNQIRTRASNLAPKLTAYGNPAANYSISNYATFPSQEYARNAVRFERRLELAMEGHRFYDLVRWGIAKTTLEAYSQFEGQYLDSYDDLIFNSHNEYQPIPQEEIDKSNGFLEQNTGY</sequence>
<evidence type="ECO:0000256" key="2">
    <source>
        <dbReference type="ARBA" id="ARBA00006275"/>
    </source>
</evidence>
<feature type="chain" id="PRO_5037135107" evidence="6">
    <location>
        <begin position="18"/>
        <end position="566"/>
    </location>
</feature>
<comment type="similarity">
    <text evidence="2">Belongs to the SusD family.</text>
</comment>
<dbReference type="InterPro" id="IPR012944">
    <property type="entry name" value="SusD_RagB_dom"/>
</dbReference>
<evidence type="ECO:0000259" key="7">
    <source>
        <dbReference type="Pfam" id="PF07980"/>
    </source>
</evidence>
<feature type="domain" description="RagB/SusD" evidence="7">
    <location>
        <begin position="279"/>
        <end position="566"/>
    </location>
</feature>
<dbReference type="GO" id="GO:0009279">
    <property type="term" value="C:cell outer membrane"/>
    <property type="evidence" value="ECO:0007669"/>
    <property type="project" value="UniProtKB-SubCell"/>
</dbReference>
<gene>
    <name evidence="9" type="ORF">C4F49_14400</name>
</gene>
<evidence type="ECO:0000256" key="6">
    <source>
        <dbReference type="SAM" id="SignalP"/>
    </source>
</evidence>
<dbReference type="RefSeq" id="WP_196936729.1">
    <property type="nucleotide sequence ID" value="NZ_MU158698.1"/>
</dbReference>
<feature type="signal peptide" evidence="6">
    <location>
        <begin position="1"/>
        <end position="17"/>
    </location>
</feature>
<comment type="caution">
    <text evidence="9">The sequence shown here is derived from an EMBL/GenBank/DDBJ whole genome shotgun (WGS) entry which is preliminary data.</text>
</comment>
<comment type="subcellular location">
    <subcellularLocation>
        <location evidence="1">Cell outer membrane</location>
    </subcellularLocation>
</comment>
<protein>
    <submittedName>
        <fullName evidence="9">RagB/SusD family nutrient uptake outer membrane protein</fullName>
    </submittedName>
</protein>
<dbReference type="Pfam" id="PF14322">
    <property type="entry name" value="SusD-like_3"/>
    <property type="match status" value="1"/>
</dbReference>
<evidence type="ECO:0000256" key="3">
    <source>
        <dbReference type="ARBA" id="ARBA00022729"/>
    </source>
</evidence>
<name>A0A928UX20_9SPHI</name>
<proteinExistence type="inferred from homology"/>
<feature type="domain" description="SusD-like N-terminal" evidence="8">
    <location>
        <begin position="75"/>
        <end position="232"/>
    </location>
</feature>
<dbReference type="Pfam" id="PF07980">
    <property type="entry name" value="SusD_RagB"/>
    <property type="match status" value="1"/>
</dbReference>
<accession>A0A928UX20</accession>
<dbReference type="EMBL" id="PRDK01000009">
    <property type="protein sequence ID" value="MBE8714871.1"/>
    <property type="molecule type" value="Genomic_DNA"/>
</dbReference>
<dbReference type="AlphaFoldDB" id="A0A928UX20"/>
<evidence type="ECO:0000313" key="9">
    <source>
        <dbReference type="EMBL" id="MBE8714871.1"/>
    </source>
</evidence>
<dbReference type="InterPro" id="IPR033985">
    <property type="entry name" value="SusD-like_N"/>
</dbReference>
<keyword evidence="4" id="KW-0472">Membrane</keyword>